<accession>A0A3M7SU04</accession>
<dbReference type="OrthoDB" id="7471102at2759"/>
<feature type="chain" id="PRO_5017943956" evidence="1">
    <location>
        <begin position="27"/>
        <end position="61"/>
    </location>
</feature>
<evidence type="ECO:0000313" key="3">
    <source>
        <dbReference type="Proteomes" id="UP000276133"/>
    </source>
</evidence>
<sequence>MSSLLNLPLSLVIVILFDLLVDLSMADTFKIPLASMSNVTSIWGTPRGAGGIPDSSNLPNK</sequence>
<proteinExistence type="predicted"/>
<organism evidence="2 3">
    <name type="scientific">Brachionus plicatilis</name>
    <name type="common">Marine rotifer</name>
    <name type="synonym">Brachionus muelleri</name>
    <dbReference type="NCBI Taxonomy" id="10195"/>
    <lineage>
        <taxon>Eukaryota</taxon>
        <taxon>Metazoa</taxon>
        <taxon>Spiralia</taxon>
        <taxon>Gnathifera</taxon>
        <taxon>Rotifera</taxon>
        <taxon>Eurotatoria</taxon>
        <taxon>Monogononta</taxon>
        <taxon>Pseudotrocha</taxon>
        <taxon>Ploima</taxon>
        <taxon>Brachionidae</taxon>
        <taxon>Brachionus</taxon>
    </lineage>
</organism>
<dbReference type="AlphaFoldDB" id="A0A3M7SU04"/>
<evidence type="ECO:0000256" key="1">
    <source>
        <dbReference type="SAM" id="SignalP"/>
    </source>
</evidence>
<reference evidence="2 3" key="1">
    <citation type="journal article" date="2018" name="Sci. Rep.">
        <title>Genomic signatures of local adaptation to the degree of environmental predictability in rotifers.</title>
        <authorList>
            <person name="Franch-Gras L."/>
            <person name="Hahn C."/>
            <person name="Garcia-Roger E.M."/>
            <person name="Carmona M.J."/>
            <person name="Serra M."/>
            <person name="Gomez A."/>
        </authorList>
    </citation>
    <scope>NUCLEOTIDE SEQUENCE [LARGE SCALE GENOMIC DNA]</scope>
    <source>
        <strain evidence="2">HYR1</strain>
    </source>
</reference>
<comment type="caution">
    <text evidence="2">The sequence shown here is derived from an EMBL/GenBank/DDBJ whole genome shotgun (WGS) entry which is preliminary data.</text>
</comment>
<dbReference type="EMBL" id="REGN01000765">
    <property type="protein sequence ID" value="RNA39294.1"/>
    <property type="molecule type" value="Genomic_DNA"/>
</dbReference>
<gene>
    <name evidence="2" type="ORF">BpHYR1_005079</name>
</gene>
<feature type="signal peptide" evidence="1">
    <location>
        <begin position="1"/>
        <end position="26"/>
    </location>
</feature>
<dbReference type="Proteomes" id="UP000276133">
    <property type="component" value="Unassembled WGS sequence"/>
</dbReference>
<keyword evidence="3" id="KW-1185">Reference proteome</keyword>
<name>A0A3M7SU04_BRAPC</name>
<protein>
    <submittedName>
        <fullName evidence="2">Uncharacterized protein</fullName>
    </submittedName>
</protein>
<evidence type="ECO:0000313" key="2">
    <source>
        <dbReference type="EMBL" id="RNA39294.1"/>
    </source>
</evidence>
<keyword evidence="1" id="KW-0732">Signal</keyword>